<dbReference type="SUPFAM" id="SSF53720">
    <property type="entry name" value="ALDH-like"/>
    <property type="match status" value="1"/>
</dbReference>
<evidence type="ECO:0000259" key="11">
    <source>
        <dbReference type="Pfam" id="PF00171"/>
    </source>
</evidence>
<dbReference type="PANTHER" id="PTHR42862">
    <property type="entry name" value="DELTA-1-PYRROLINE-5-CARBOXYLATE DEHYDROGENASE 1, ISOFORM A-RELATED"/>
    <property type="match status" value="1"/>
</dbReference>
<dbReference type="KEGG" id="lak:106178328"/>
<name>A0A1S3K314_LINAN</name>
<dbReference type="AlphaFoldDB" id="A0A1S3K314"/>
<sequence length="567" mass="63352">MRRTKMLNLRRVLCSAVSRHDYTSLRSASSLKTYMATNEPVLDYAPGSGERMALEDALRSYEGKMTEVPVIVGDDQHFTDEFRYQLCPADHQRQVAKYHFATKELIQKAIDISQKVRPAWEKKPLEERAEIFLKTADLMSTKYRADMNATSMIGQGKTIIQAEIDSACELIDFLRFNVQFAMDMAKYQPVCTPTDTNYLSFRGCEGFWAAITPFNFTAIGGHLPSAPAFMGNTVLWKPAGTAVLSNYTFYKILREAGLPPGVINFLPSSGPVFGETITSSPHLAGINFTGSVETYQRVTAMVTKNLHLYRTFPRLIGECGGKNFHLVHPSADITQVVYHTIRAAFEYSGQKCSACSRLYVPHSLWLQIKDMFVEEYKKIKLGSPLEFDSFLSAVIDKASFQNIKSYLDYAKENPNLNIVVGGVCDDSKGWFVEPTIIETSDPKDKLMQEEIFGPVLTVYVYPDKKWEETLHLVDTTSPFALTGAIFAQDQSVIEGAQWALRQASGNFYVNVKCTGSVVGQQPFGGARLSGTNDKAGGPQYLARFCSPQAVKVSTQNIPHWSYPSMRV</sequence>
<evidence type="ECO:0000256" key="10">
    <source>
        <dbReference type="RuleBase" id="RU366030"/>
    </source>
</evidence>
<evidence type="ECO:0000256" key="6">
    <source>
        <dbReference type="ARBA" id="ARBA00048142"/>
    </source>
</evidence>
<keyword evidence="5 9" id="KW-0642">Proline metabolism</keyword>
<evidence type="ECO:0000256" key="5">
    <source>
        <dbReference type="ARBA" id="ARBA00023062"/>
    </source>
</evidence>
<dbReference type="PROSITE" id="PS00070">
    <property type="entry name" value="ALDEHYDE_DEHYDR_CYS"/>
    <property type="match status" value="1"/>
</dbReference>
<dbReference type="Gene3D" id="3.40.309.10">
    <property type="entry name" value="Aldehyde Dehydrogenase, Chain A, domain 2"/>
    <property type="match status" value="1"/>
</dbReference>
<evidence type="ECO:0000256" key="4">
    <source>
        <dbReference type="ARBA" id="ARBA00023027"/>
    </source>
</evidence>
<dbReference type="InterPro" id="IPR005931">
    <property type="entry name" value="P5CDH/ALDH4A1"/>
</dbReference>
<comment type="catalytic activity">
    <reaction evidence="6 9">
        <text>L-glutamate 5-semialdehyde + NAD(+) + H2O = L-glutamate + NADH + 2 H(+)</text>
        <dbReference type="Rhea" id="RHEA:30235"/>
        <dbReference type="ChEBI" id="CHEBI:15377"/>
        <dbReference type="ChEBI" id="CHEBI:15378"/>
        <dbReference type="ChEBI" id="CHEBI:29985"/>
        <dbReference type="ChEBI" id="CHEBI:57540"/>
        <dbReference type="ChEBI" id="CHEBI:57945"/>
        <dbReference type="ChEBI" id="CHEBI:58066"/>
        <dbReference type="EC" id="1.2.1.88"/>
    </reaction>
</comment>
<dbReference type="CDD" id="cd07123">
    <property type="entry name" value="ALDH_F4-17_P5CDH"/>
    <property type="match status" value="1"/>
</dbReference>
<proteinExistence type="inferred from homology"/>
<evidence type="ECO:0000256" key="2">
    <source>
        <dbReference type="ARBA" id="ARBA00009986"/>
    </source>
</evidence>
<reference evidence="13" key="1">
    <citation type="submission" date="2025-08" db="UniProtKB">
        <authorList>
            <consortium name="RefSeq"/>
        </authorList>
    </citation>
    <scope>IDENTIFICATION</scope>
    <source>
        <tissue evidence="13">Gonads</tissue>
    </source>
</reference>
<dbReference type="STRING" id="7574.A0A1S3K314"/>
<dbReference type="Gene3D" id="3.40.605.10">
    <property type="entry name" value="Aldehyde Dehydrogenase, Chain A, domain 1"/>
    <property type="match status" value="1"/>
</dbReference>
<dbReference type="FunFam" id="3.40.309.10:FF:000005">
    <property type="entry name" value="1-pyrroline-5-carboxylate dehydrogenase 1"/>
    <property type="match status" value="1"/>
</dbReference>
<dbReference type="FunCoup" id="A0A1S3K314">
    <property type="interactions" value="1804"/>
</dbReference>
<dbReference type="UniPathway" id="UPA00261">
    <property type="reaction ID" value="UER00374"/>
</dbReference>
<dbReference type="InterPro" id="IPR016162">
    <property type="entry name" value="Ald_DH_N"/>
</dbReference>
<evidence type="ECO:0000256" key="7">
    <source>
        <dbReference type="PROSITE-ProRule" id="PRU10007"/>
    </source>
</evidence>
<dbReference type="GO" id="GO:0010133">
    <property type="term" value="P:L-proline catabolic process to L-glutamate"/>
    <property type="evidence" value="ECO:0007669"/>
    <property type="project" value="UniProtKB-UniRule"/>
</dbReference>
<dbReference type="InterPro" id="IPR016160">
    <property type="entry name" value="Ald_DH_CS_CYS"/>
</dbReference>
<feature type="domain" description="Aldehyde dehydrogenase" evidence="11">
    <location>
        <begin position="86"/>
        <end position="549"/>
    </location>
</feature>
<dbReference type="RefSeq" id="XP_013416917.1">
    <property type="nucleotide sequence ID" value="XM_013561463.1"/>
</dbReference>
<keyword evidence="4 9" id="KW-0520">NAD</keyword>
<dbReference type="FunFam" id="3.40.605.10:FF:000006">
    <property type="entry name" value="1-pyrroline-5-carboxylate dehydrogenase"/>
    <property type="match status" value="1"/>
</dbReference>
<dbReference type="Pfam" id="PF00171">
    <property type="entry name" value="Aldedh"/>
    <property type="match status" value="1"/>
</dbReference>
<dbReference type="OrthoDB" id="5322683at2759"/>
<accession>A0A1S3K314</accession>
<dbReference type="EC" id="1.2.1.88" evidence="9"/>
<evidence type="ECO:0000256" key="8">
    <source>
        <dbReference type="RuleBase" id="RU003345"/>
    </source>
</evidence>
<dbReference type="InterPro" id="IPR016161">
    <property type="entry name" value="Ald_DH/histidinol_DH"/>
</dbReference>
<dbReference type="NCBIfam" id="TIGR01236">
    <property type="entry name" value="D1pyr5carbox1"/>
    <property type="match status" value="1"/>
</dbReference>
<dbReference type="InterPro" id="IPR050485">
    <property type="entry name" value="Proline_metab_enzyme"/>
</dbReference>
<dbReference type="PROSITE" id="PS00687">
    <property type="entry name" value="ALDEHYDE_DEHYDR_GLU"/>
    <property type="match status" value="1"/>
</dbReference>
<comment type="similarity">
    <text evidence="2 8">Belongs to the aldehyde dehydrogenase family.</text>
</comment>
<organism evidence="12 13">
    <name type="scientific">Lingula anatina</name>
    <name type="common">Brachiopod</name>
    <name type="synonym">Lingula unguis</name>
    <dbReference type="NCBI Taxonomy" id="7574"/>
    <lineage>
        <taxon>Eukaryota</taxon>
        <taxon>Metazoa</taxon>
        <taxon>Spiralia</taxon>
        <taxon>Lophotrochozoa</taxon>
        <taxon>Brachiopoda</taxon>
        <taxon>Linguliformea</taxon>
        <taxon>Lingulata</taxon>
        <taxon>Lingulida</taxon>
        <taxon>Linguloidea</taxon>
        <taxon>Lingulidae</taxon>
        <taxon>Lingula</taxon>
    </lineage>
</organism>
<evidence type="ECO:0000313" key="12">
    <source>
        <dbReference type="Proteomes" id="UP000085678"/>
    </source>
</evidence>
<protein>
    <recommendedName>
        <fullName evidence="9 10">Multifunctional fusion protein</fullName>
    </recommendedName>
    <domain>
        <recommendedName>
            <fullName evidence="10">Delta-1-pyrroline-5-carboxylate dehydrogenase</fullName>
            <shortName evidence="10">P5C dehydrogenase</shortName>
        </recommendedName>
        <alternativeName>
            <fullName evidence="9">L-glutamate gamma-semialdehyde dehydrogenase</fullName>
        </alternativeName>
    </domain>
    <domain>
        <recommendedName>
            <fullName evidence="9">L-glutamate gamma-semialdehyde dehydrogenase</fullName>
            <ecNumber evidence="9">1.2.1.88</ecNumber>
        </recommendedName>
    </domain>
</protein>
<dbReference type="GO" id="GO:0003842">
    <property type="term" value="F:L-glutamate gamma-semialdehyde dehydrogenase activity"/>
    <property type="evidence" value="ECO:0007669"/>
    <property type="project" value="UniProtKB-UniRule"/>
</dbReference>
<dbReference type="PANTHER" id="PTHR42862:SF1">
    <property type="entry name" value="DELTA-1-PYRROLINE-5-CARBOXYLATE DEHYDROGENASE 2, ISOFORM A-RELATED"/>
    <property type="match status" value="1"/>
</dbReference>
<evidence type="ECO:0000256" key="3">
    <source>
        <dbReference type="ARBA" id="ARBA00023002"/>
    </source>
</evidence>
<keyword evidence="12" id="KW-1185">Reference proteome</keyword>
<evidence type="ECO:0000313" key="13">
    <source>
        <dbReference type="RefSeq" id="XP_013416917.1"/>
    </source>
</evidence>
<evidence type="ECO:0000256" key="9">
    <source>
        <dbReference type="RuleBase" id="RU366016"/>
    </source>
</evidence>
<dbReference type="InterPro" id="IPR029510">
    <property type="entry name" value="Ald_DH_CS_GLU"/>
</dbReference>
<feature type="active site" evidence="7">
    <location>
        <position position="318"/>
    </location>
</feature>
<dbReference type="InterPro" id="IPR015590">
    <property type="entry name" value="Aldehyde_DH_dom"/>
</dbReference>
<dbReference type="InParanoid" id="A0A1S3K314"/>
<dbReference type="InterPro" id="IPR016163">
    <property type="entry name" value="Ald_DH_C"/>
</dbReference>
<comment type="pathway">
    <text evidence="1 9">Amino-acid degradation; L-proline degradation into L-glutamate; L-glutamate from L-proline: step 2/2.</text>
</comment>
<evidence type="ECO:0000256" key="1">
    <source>
        <dbReference type="ARBA" id="ARBA00004786"/>
    </source>
</evidence>
<dbReference type="GeneID" id="106178328"/>
<dbReference type="Proteomes" id="UP000085678">
    <property type="component" value="Unplaced"/>
</dbReference>
<keyword evidence="3 8" id="KW-0560">Oxidoreductase</keyword>
<gene>
    <name evidence="13" type="primary">LOC106178328</name>
</gene>
<dbReference type="GO" id="GO:0005759">
    <property type="term" value="C:mitochondrial matrix"/>
    <property type="evidence" value="ECO:0007669"/>
    <property type="project" value="TreeGrafter"/>
</dbReference>